<evidence type="ECO:0008006" key="7">
    <source>
        <dbReference type="Google" id="ProtNLM"/>
    </source>
</evidence>
<reference evidence="5" key="2">
    <citation type="submission" date="2023-05" db="EMBL/GenBank/DDBJ databases">
        <authorList>
            <consortium name="Lawrence Berkeley National Laboratory"/>
            <person name="Steindorff A."/>
            <person name="Hensen N."/>
            <person name="Bonometti L."/>
            <person name="Westerberg I."/>
            <person name="Brannstrom I.O."/>
            <person name="Guillou S."/>
            <person name="Cros-Aarteil S."/>
            <person name="Calhoun S."/>
            <person name="Haridas S."/>
            <person name="Kuo A."/>
            <person name="Mondo S."/>
            <person name="Pangilinan J."/>
            <person name="Riley R."/>
            <person name="Labutti K."/>
            <person name="Andreopoulos B."/>
            <person name="Lipzen A."/>
            <person name="Chen C."/>
            <person name="Yanf M."/>
            <person name="Daum C."/>
            <person name="Ng V."/>
            <person name="Clum A."/>
            <person name="Ohm R."/>
            <person name="Martin F."/>
            <person name="Silar P."/>
            <person name="Natvig D."/>
            <person name="Lalanne C."/>
            <person name="Gautier V."/>
            <person name="Ament-Velasquez S.L."/>
            <person name="Kruys A."/>
            <person name="Hutchinson M.I."/>
            <person name="Powell A.J."/>
            <person name="Barry K."/>
            <person name="Miller A.N."/>
            <person name="Grigoriev I.V."/>
            <person name="Debuchy R."/>
            <person name="Gladieux P."/>
            <person name="Thoren M.H."/>
            <person name="Johannesson H."/>
        </authorList>
    </citation>
    <scope>NUCLEOTIDE SEQUENCE</scope>
    <source>
        <strain evidence="5">CBS 757.83</strain>
    </source>
</reference>
<dbReference type="InterPro" id="IPR007858">
    <property type="entry name" value="Dpy-30_motif"/>
</dbReference>
<evidence type="ECO:0000256" key="2">
    <source>
        <dbReference type="ARBA" id="ARBA00010849"/>
    </source>
</evidence>
<reference evidence="5" key="1">
    <citation type="journal article" date="2023" name="Mol. Phylogenet. Evol.">
        <title>Genome-scale phylogeny and comparative genomics of the fungal order Sordariales.</title>
        <authorList>
            <person name="Hensen N."/>
            <person name="Bonometti L."/>
            <person name="Westerberg I."/>
            <person name="Brannstrom I.O."/>
            <person name="Guillou S."/>
            <person name="Cros-Aarteil S."/>
            <person name="Calhoun S."/>
            <person name="Haridas S."/>
            <person name="Kuo A."/>
            <person name="Mondo S."/>
            <person name="Pangilinan J."/>
            <person name="Riley R."/>
            <person name="LaButti K."/>
            <person name="Andreopoulos B."/>
            <person name="Lipzen A."/>
            <person name="Chen C."/>
            <person name="Yan M."/>
            <person name="Daum C."/>
            <person name="Ng V."/>
            <person name="Clum A."/>
            <person name="Steindorff A."/>
            <person name="Ohm R.A."/>
            <person name="Martin F."/>
            <person name="Silar P."/>
            <person name="Natvig D.O."/>
            <person name="Lalanne C."/>
            <person name="Gautier V."/>
            <person name="Ament-Velasquez S.L."/>
            <person name="Kruys A."/>
            <person name="Hutchinson M.I."/>
            <person name="Powell A.J."/>
            <person name="Barry K."/>
            <person name="Miller A.N."/>
            <person name="Grigoriev I.V."/>
            <person name="Debuchy R."/>
            <person name="Gladieux P."/>
            <person name="Hiltunen Thoren M."/>
            <person name="Johannesson H."/>
        </authorList>
    </citation>
    <scope>NUCLEOTIDE SEQUENCE</scope>
    <source>
        <strain evidence="5">CBS 757.83</strain>
    </source>
</reference>
<gene>
    <name evidence="5" type="ORF">N658DRAFT_445417</name>
</gene>
<feature type="compositionally biased region" description="Polar residues" evidence="4">
    <location>
        <begin position="66"/>
        <end position="78"/>
    </location>
</feature>
<dbReference type="Gene3D" id="1.20.890.10">
    <property type="entry name" value="cAMP-dependent protein kinase regulatory subunit, dimerization-anchoring domain"/>
    <property type="match status" value="1"/>
</dbReference>
<protein>
    <recommendedName>
        <fullName evidence="7">Dpy-30 domain-containing protein</fullName>
    </recommendedName>
</protein>
<dbReference type="Pfam" id="PF05186">
    <property type="entry name" value="Dpy-30"/>
    <property type="match status" value="1"/>
</dbReference>
<dbReference type="EMBL" id="MU863629">
    <property type="protein sequence ID" value="KAK4103059.1"/>
    <property type="molecule type" value="Genomic_DNA"/>
</dbReference>
<keyword evidence="3" id="KW-0539">Nucleus</keyword>
<accession>A0AAN6Q3S4</accession>
<feature type="compositionally biased region" description="Polar residues" evidence="4">
    <location>
        <begin position="12"/>
        <end position="22"/>
    </location>
</feature>
<comment type="similarity">
    <text evidence="2">Belongs to the dpy-30 family.</text>
</comment>
<dbReference type="GO" id="GO:0005634">
    <property type="term" value="C:nucleus"/>
    <property type="evidence" value="ECO:0007669"/>
    <property type="project" value="UniProtKB-SubCell"/>
</dbReference>
<evidence type="ECO:0000313" key="6">
    <source>
        <dbReference type="Proteomes" id="UP001305647"/>
    </source>
</evidence>
<evidence type="ECO:0000256" key="1">
    <source>
        <dbReference type="ARBA" id="ARBA00004123"/>
    </source>
</evidence>
<feature type="compositionally biased region" description="Low complexity" evidence="4">
    <location>
        <begin position="79"/>
        <end position="113"/>
    </location>
</feature>
<sequence length="211" mass="22309">MSEQAAPEPTVVTGNPNANPETLNGIPANEAHDISMTDAPATTTHISYPPYQLQILEANLPPSAPAPQSNLQKQQPSSAIPTPIPSQTQPQLQLQPRQQQQQQQQSTSRAPSQHPDPAAPTMGSSSSSSTTTTTTTTTVPAPPGPIMPTEATPHGAPVRQYINSKITGVLLEGMKIVAREQPKDPLRVLGEFLLHRSKELEGKDGVSGSGL</sequence>
<comment type="caution">
    <text evidence="5">The sequence shown here is derived from an EMBL/GenBank/DDBJ whole genome shotgun (WGS) entry which is preliminary data.</text>
</comment>
<organism evidence="5 6">
    <name type="scientific">Parathielavia hyrcaniae</name>
    <dbReference type="NCBI Taxonomy" id="113614"/>
    <lineage>
        <taxon>Eukaryota</taxon>
        <taxon>Fungi</taxon>
        <taxon>Dikarya</taxon>
        <taxon>Ascomycota</taxon>
        <taxon>Pezizomycotina</taxon>
        <taxon>Sordariomycetes</taxon>
        <taxon>Sordariomycetidae</taxon>
        <taxon>Sordariales</taxon>
        <taxon>Chaetomiaceae</taxon>
        <taxon>Parathielavia</taxon>
    </lineage>
</organism>
<keyword evidence="6" id="KW-1185">Reference proteome</keyword>
<comment type="subcellular location">
    <subcellularLocation>
        <location evidence="1">Nucleus</location>
    </subcellularLocation>
</comment>
<dbReference type="InterPro" id="IPR049629">
    <property type="entry name" value="DPY30_SDC1_DD"/>
</dbReference>
<dbReference type="Proteomes" id="UP001305647">
    <property type="component" value="Unassembled WGS sequence"/>
</dbReference>
<name>A0AAN6Q3S4_9PEZI</name>
<evidence type="ECO:0000256" key="4">
    <source>
        <dbReference type="SAM" id="MobiDB-lite"/>
    </source>
</evidence>
<dbReference type="AlphaFoldDB" id="A0AAN6Q3S4"/>
<feature type="region of interest" description="Disordered" evidence="4">
    <location>
        <begin position="1"/>
        <end position="45"/>
    </location>
</feature>
<evidence type="ECO:0000256" key="3">
    <source>
        <dbReference type="ARBA" id="ARBA00023242"/>
    </source>
</evidence>
<dbReference type="CDD" id="cd22965">
    <property type="entry name" value="DD_DPY30_SDC1"/>
    <property type="match status" value="1"/>
</dbReference>
<evidence type="ECO:0000313" key="5">
    <source>
        <dbReference type="EMBL" id="KAK4103059.1"/>
    </source>
</evidence>
<proteinExistence type="inferred from homology"/>
<feature type="compositionally biased region" description="Low complexity" evidence="4">
    <location>
        <begin position="124"/>
        <end position="138"/>
    </location>
</feature>
<feature type="region of interest" description="Disordered" evidence="4">
    <location>
        <begin position="57"/>
        <end position="156"/>
    </location>
</feature>